<reference evidence="1" key="1">
    <citation type="journal article" date="2021" name="Proc. Natl. Acad. Sci. U.S.A.">
        <title>A Catalog of Tens of Thousands of Viruses from Human Metagenomes Reveals Hidden Associations with Chronic Diseases.</title>
        <authorList>
            <person name="Tisza M.J."/>
            <person name="Buck C.B."/>
        </authorList>
    </citation>
    <scope>NUCLEOTIDE SEQUENCE</scope>
    <source>
        <strain evidence="1">Ctur44</strain>
    </source>
</reference>
<sequence>MQISAKLHTEDERLHADFHATVQVGGDLSLGHALMWDKQGRLAVQVADEAEEGNTLPITAAAVYAELGNIEVLLGTI</sequence>
<organism evidence="1">
    <name type="scientific">Siphoviridae sp. ctur44</name>
    <dbReference type="NCBI Taxonomy" id="2825717"/>
    <lineage>
        <taxon>Viruses</taxon>
        <taxon>Duplodnaviria</taxon>
        <taxon>Heunggongvirae</taxon>
        <taxon>Uroviricota</taxon>
        <taxon>Caudoviricetes</taxon>
    </lineage>
</organism>
<evidence type="ECO:0000313" key="1">
    <source>
        <dbReference type="EMBL" id="DAE01421.1"/>
    </source>
</evidence>
<name>A0A8S5P448_9CAUD</name>
<accession>A0A8S5P448</accession>
<dbReference type="EMBL" id="BK015324">
    <property type="protein sequence ID" value="DAE01421.1"/>
    <property type="molecule type" value="Genomic_DNA"/>
</dbReference>
<proteinExistence type="predicted"/>
<protein>
    <submittedName>
        <fullName evidence="1">Uncharacterized protein</fullName>
    </submittedName>
</protein>